<evidence type="ECO:0000313" key="2">
    <source>
        <dbReference type="Proteomes" id="UP000821865"/>
    </source>
</evidence>
<organism evidence="1 2">
    <name type="scientific">Dermacentor silvarum</name>
    <name type="common">Tick</name>
    <dbReference type="NCBI Taxonomy" id="543639"/>
    <lineage>
        <taxon>Eukaryota</taxon>
        <taxon>Metazoa</taxon>
        <taxon>Ecdysozoa</taxon>
        <taxon>Arthropoda</taxon>
        <taxon>Chelicerata</taxon>
        <taxon>Arachnida</taxon>
        <taxon>Acari</taxon>
        <taxon>Parasitiformes</taxon>
        <taxon>Ixodida</taxon>
        <taxon>Ixodoidea</taxon>
        <taxon>Ixodidae</taxon>
        <taxon>Rhipicephalinae</taxon>
        <taxon>Dermacentor</taxon>
    </lineage>
</organism>
<reference evidence="1" key="1">
    <citation type="submission" date="2020-05" db="EMBL/GenBank/DDBJ databases">
        <title>Large-scale comparative analyses of tick genomes elucidate their genetic diversity and vector capacities.</title>
        <authorList>
            <person name="Jia N."/>
            <person name="Wang J."/>
            <person name="Shi W."/>
            <person name="Du L."/>
            <person name="Sun Y."/>
            <person name="Zhan W."/>
            <person name="Jiang J."/>
            <person name="Wang Q."/>
            <person name="Zhang B."/>
            <person name="Ji P."/>
            <person name="Sakyi L.B."/>
            <person name="Cui X."/>
            <person name="Yuan T."/>
            <person name="Jiang B."/>
            <person name="Yang W."/>
            <person name="Lam T.T.-Y."/>
            <person name="Chang Q."/>
            <person name="Ding S."/>
            <person name="Wang X."/>
            <person name="Zhu J."/>
            <person name="Ruan X."/>
            <person name="Zhao L."/>
            <person name="Wei J."/>
            <person name="Que T."/>
            <person name="Du C."/>
            <person name="Cheng J."/>
            <person name="Dai P."/>
            <person name="Han X."/>
            <person name="Huang E."/>
            <person name="Gao Y."/>
            <person name="Liu J."/>
            <person name="Shao H."/>
            <person name="Ye R."/>
            <person name="Li L."/>
            <person name="Wei W."/>
            <person name="Wang X."/>
            <person name="Wang C."/>
            <person name="Yang T."/>
            <person name="Huo Q."/>
            <person name="Li W."/>
            <person name="Guo W."/>
            <person name="Chen H."/>
            <person name="Zhou L."/>
            <person name="Ni X."/>
            <person name="Tian J."/>
            <person name="Zhou Y."/>
            <person name="Sheng Y."/>
            <person name="Liu T."/>
            <person name="Pan Y."/>
            <person name="Xia L."/>
            <person name="Li J."/>
            <person name="Zhao F."/>
            <person name="Cao W."/>
        </authorList>
    </citation>
    <scope>NUCLEOTIDE SEQUENCE</scope>
    <source>
        <strain evidence="1">Dsil-2018</strain>
    </source>
</reference>
<evidence type="ECO:0000313" key="1">
    <source>
        <dbReference type="EMBL" id="KAH7966902.1"/>
    </source>
</evidence>
<protein>
    <submittedName>
        <fullName evidence="1">Uncharacterized protein</fullName>
    </submittedName>
</protein>
<sequence length="211" mass="23648">MSALSPQRGHAYRCPVEMAGASLDLSTMSAVIENVSGQWASPTEDQVLKRQPHAITTGTGVDESTSMRLRAVFLQREVRSLGHVLNAEGLCVDAQCVQDILEMPTPKNSSQRSLRDLLAANSDDETLVKLREYWITTWPLHRLEVPEPLRTYWPYRDEIHAQGGLIFRSNKLIVPQSKISEMSLLHAAKDVGEGKERDVLAQYFEQHQAAL</sequence>
<gene>
    <name evidence="1" type="ORF">HPB49_020390</name>
</gene>
<proteinExistence type="predicted"/>
<comment type="caution">
    <text evidence="1">The sequence shown here is derived from an EMBL/GenBank/DDBJ whole genome shotgun (WGS) entry which is preliminary data.</text>
</comment>
<dbReference type="Proteomes" id="UP000821865">
    <property type="component" value="Chromosome 2"/>
</dbReference>
<name>A0ACB8DFH4_DERSI</name>
<keyword evidence="2" id="KW-1185">Reference proteome</keyword>
<dbReference type="EMBL" id="CM023471">
    <property type="protein sequence ID" value="KAH7966902.1"/>
    <property type="molecule type" value="Genomic_DNA"/>
</dbReference>
<accession>A0ACB8DFH4</accession>